<feature type="domain" description="WRKY19-like zinc finger" evidence="2">
    <location>
        <begin position="123"/>
        <end position="146"/>
    </location>
</feature>
<protein>
    <recommendedName>
        <fullName evidence="2">WRKY19-like zinc finger domain-containing protein</fullName>
    </recommendedName>
</protein>
<dbReference type="VEuPathDB" id="FungiDB:PYU1_G010533"/>
<feature type="region of interest" description="Disordered" evidence="1">
    <location>
        <begin position="1"/>
        <end position="29"/>
    </location>
</feature>
<name>K3X006_GLOUD</name>
<sequence length="284" mass="30153">LPLQPSIPPANAQPESSSKHSADYGTARASAVRTLHADVPAYEHDGHEPKTELFEGVRDELTNAHLRRVKFKSLDGLCVVPGCTKRVRSRGHCKSHGGGKRCDVDGCTRSSQRGGRCIRHGGGSRCEEEGCTKAAQLTGRCKAHGGGVRCQVVGCEKSSQGNGFCRQHGGGQRCGLQGCEKGAQRNGFCATHGGSVTCRIDGCTKNDRGGGFCAKHGGGKRCKFADCSEPARYQGKCSRHANSANKNQAFTTAYRSLGFTWSSTNSEPIRDDGSDPSLAQRGLT</sequence>
<feature type="domain" description="WRKY19-like zinc finger" evidence="2">
    <location>
        <begin position="171"/>
        <end position="194"/>
    </location>
</feature>
<evidence type="ECO:0000313" key="4">
    <source>
        <dbReference type="Proteomes" id="UP000019132"/>
    </source>
</evidence>
<dbReference type="Proteomes" id="UP000019132">
    <property type="component" value="Unassembled WGS sequence"/>
</dbReference>
<dbReference type="PANTHER" id="PTHR31827">
    <property type="entry name" value="EMB|CAB89363.1"/>
    <property type="match status" value="1"/>
</dbReference>
<evidence type="ECO:0000256" key="1">
    <source>
        <dbReference type="SAM" id="MobiDB-lite"/>
    </source>
</evidence>
<reference evidence="3" key="3">
    <citation type="submission" date="2015-02" db="UniProtKB">
        <authorList>
            <consortium name="EnsemblProtists"/>
        </authorList>
    </citation>
    <scope>IDENTIFICATION</scope>
    <source>
        <strain evidence="3">DAOM BR144</strain>
    </source>
</reference>
<organism evidence="3 4">
    <name type="scientific">Globisporangium ultimum (strain ATCC 200006 / CBS 805.95 / DAOM BR144)</name>
    <name type="common">Pythium ultimum</name>
    <dbReference type="NCBI Taxonomy" id="431595"/>
    <lineage>
        <taxon>Eukaryota</taxon>
        <taxon>Sar</taxon>
        <taxon>Stramenopiles</taxon>
        <taxon>Oomycota</taxon>
        <taxon>Peronosporomycetes</taxon>
        <taxon>Pythiales</taxon>
        <taxon>Pythiaceae</taxon>
        <taxon>Globisporangium</taxon>
    </lineage>
</organism>
<dbReference type="AlphaFoldDB" id="K3X006"/>
<feature type="domain" description="WRKY19-like zinc finger" evidence="2">
    <location>
        <begin position="99"/>
        <end position="122"/>
    </location>
</feature>
<dbReference type="InterPro" id="IPR056866">
    <property type="entry name" value="Znf_WRKY19"/>
</dbReference>
<dbReference type="PANTHER" id="PTHR31827:SF1">
    <property type="entry name" value="EMB|CAB89363.1"/>
    <property type="match status" value="1"/>
</dbReference>
<dbReference type="eggNOG" id="ENOG502RUC1">
    <property type="taxonomic scope" value="Eukaryota"/>
</dbReference>
<feature type="region of interest" description="Disordered" evidence="1">
    <location>
        <begin position="264"/>
        <end position="284"/>
    </location>
</feature>
<keyword evidence="4" id="KW-1185">Reference proteome</keyword>
<dbReference type="EnsemblProtists" id="PYU1_T010555">
    <property type="protein sequence ID" value="PYU1_T010555"/>
    <property type="gene ID" value="PYU1_G010533"/>
</dbReference>
<reference evidence="4" key="2">
    <citation type="submission" date="2010-04" db="EMBL/GenBank/DDBJ databases">
        <authorList>
            <person name="Buell R."/>
            <person name="Hamilton J."/>
            <person name="Hostetler J."/>
        </authorList>
    </citation>
    <scope>NUCLEOTIDE SEQUENCE [LARGE SCALE GENOMIC DNA]</scope>
    <source>
        <strain evidence="4">DAOM:BR144</strain>
    </source>
</reference>
<feature type="domain" description="WRKY19-like zinc finger" evidence="2">
    <location>
        <begin position="198"/>
        <end position="218"/>
    </location>
</feature>
<dbReference type="HOGENOM" id="CLU_982116_0_0_1"/>
<reference evidence="4" key="1">
    <citation type="journal article" date="2010" name="Genome Biol.">
        <title>Genome sequence of the necrotrophic plant pathogen Pythium ultimum reveals original pathogenicity mechanisms and effector repertoire.</title>
        <authorList>
            <person name="Levesque C.A."/>
            <person name="Brouwer H."/>
            <person name="Cano L."/>
            <person name="Hamilton J.P."/>
            <person name="Holt C."/>
            <person name="Huitema E."/>
            <person name="Raffaele S."/>
            <person name="Robideau G.P."/>
            <person name="Thines M."/>
            <person name="Win J."/>
            <person name="Zerillo M.M."/>
            <person name="Beakes G.W."/>
            <person name="Boore J.L."/>
            <person name="Busam D."/>
            <person name="Dumas B."/>
            <person name="Ferriera S."/>
            <person name="Fuerstenberg S.I."/>
            <person name="Gachon C.M."/>
            <person name="Gaulin E."/>
            <person name="Govers F."/>
            <person name="Grenville-Briggs L."/>
            <person name="Horner N."/>
            <person name="Hostetler J."/>
            <person name="Jiang R.H."/>
            <person name="Johnson J."/>
            <person name="Krajaejun T."/>
            <person name="Lin H."/>
            <person name="Meijer H.J."/>
            <person name="Moore B."/>
            <person name="Morris P."/>
            <person name="Phuntmart V."/>
            <person name="Puiu D."/>
            <person name="Shetty J."/>
            <person name="Stajich J.E."/>
            <person name="Tripathy S."/>
            <person name="Wawra S."/>
            <person name="van West P."/>
            <person name="Whitty B.R."/>
            <person name="Coutinho P.M."/>
            <person name="Henrissat B."/>
            <person name="Martin F."/>
            <person name="Thomas P.D."/>
            <person name="Tyler B.M."/>
            <person name="De Vries R.P."/>
            <person name="Kamoun S."/>
            <person name="Yandell M."/>
            <person name="Tisserat N."/>
            <person name="Buell C.R."/>
        </authorList>
    </citation>
    <scope>NUCLEOTIDE SEQUENCE</scope>
    <source>
        <strain evidence="4">DAOM:BR144</strain>
    </source>
</reference>
<dbReference type="Pfam" id="PF24906">
    <property type="entry name" value="Zf_WRKY19"/>
    <property type="match status" value="5"/>
</dbReference>
<accession>K3X006</accession>
<proteinExistence type="predicted"/>
<dbReference type="EMBL" id="GL376596">
    <property type="status" value="NOT_ANNOTATED_CDS"/>
    <property type="molecule type" value="Genomic_DNA"/>
</dbReference>
<evidence type="ECO:0000313" key="3">
    <source>
        <dbReference type="EnsemblProtists" id="PYU1_T010555"/>
    </source>
</evidence>
<feature type="domain" description="WRKY19-like zinc finger" evidence="2">
    <location>
        <begin position="147"/>
        <end position="170"/>
    </location>
</feature>
<dbReference type="OMA" id="FADCSEP"/>
<dbReference type="InParanoid" id="K3X006"/>
<evidence type="ECO:0000259" key="2">
    <source>
        <dbReference type="Pfam" id="PF24906"/>
    </source>
</evidence>